<name>A0A6P5EZI8_ANACO</name>
<feature type="compositionally biased region" description="Basic and acidic residues" evidence="2">
    <location>
        <begin position="2310"/>
        <end position="2321"/>
    </location>
</feature>
<dbReference type="OrthoDB" id="192608at2759"/>
<keyword evidence="3" id="KW-1185">Reference proteome</keyword>
<feature type="compositionally biased region" description="Acidic residues" evidence="2">
    <location>
        <begin position="1988"/>
        <end position="2000"/>
    </location>
</feature>
<feature type="compositionally biased region" description="Acidic residues" evidence="2">
    <location>
        <begin position="2147"/>
        <end position="2158"/>
    </location>
</feature>
<dbReference type="RefSeq" id="XP_020088937.1">
    <property type="nucleotide sequence ID" value="XM_020233348.1"/>
</dbReference>
<dbReference type="Proteomes" id="UP000515123">
    <property type="component" value="Linkage group 5"/>
</dbReference>
<reference evidence="3" key="1">
    <citation type="journal article" date="2015" name="Nat. Genet.">
        <title>The pineapple genome and the evolution of CAM photosynthesis.</title>
        <authorList>
            <person name="Ming R."/>
            <person name="VanBuren R."/>
            <person name="Wai C.M."/>
            <person name="Tang H."/>
            <person name="Schatz M.C."/>
            <person name="Bowers J.E."/>
            <person name="Lyons E."/>
            <person name="Wang M.L."/>
            <person name="Chen J."/>
            <person name="Biggers E."/>
            <person name="Zhang J."/>
            <person name="Huang L."/>
            <person name="Zhang L."/>
            <person name="Miao W."/>
            <person name="Zhang J."/>
            <person name="Ye Z."/>
            <person name="Miao C."/>
            <person name="Lin Z."/>
            <person name="Wang H."/>
            <person name="Zhou H."/>
            <person name="Yim W.C."/>
            <person name="Priest H.D."/>
            <person name="Zheng C."/>
            <person name="Woodhouse M."/>
            <person name="Edger P.P."/>
            <person name="Guyot R."/>
            <person name="Guo H.B."/>
            <person name="Guo H."/>
            <person name="Zheng G."/>
            <person name="Singh R."/>
            <person name="Sharma A."/>
            <person name="Min X."/>
            <person name="Zheng Y."/>
            <person name="Lee H."/>
            <person name="Gurtowski J."/>
            <person name="Sedlazeck F.J."/>
            <person name="Harkess A."/>
            <person name="McKain M.R."/>
            <person name="Liao Z."/>
            <person name="Fang J."/>
            <person name="Liu J."/>
            <person name="Zhang X."/>
            <person name="Zhang Q."/>
            <person name="Hu W."/>
            <person name="Qin Y."/>
            <person name="Wang K."/>
            <person name="Chen L.Y."/>
            <person name="Shirley N."/>
            <person name="Lin Y.R."/>
            <person name="Liu L.Y."/>
            <person name="Hernandez A.G."/>
            <person name="Wright C.L."/>
            <person name="Bulone V."/>
            <person name="Tuskan G.A."/>
            <person name="Heath K."/>
            <person name="Zee F."/>
            <person name="Moore P.H."/>
            <person name="Sunkar R."/>
            <person name="Leebens-Mack J.H."/>
            <person name="Mockler T."/>
            <person name="Bennetzen J.L."/>
            <person name="Freeling M."/>
            <person name="Sankoff D."/>
            <person name="Paterson A.H."/>
            <person name="Zhu X."/>
            <person name="Yang X."/>
            <person name="Smith J.A."/>
            <person name="Cushman J.C."/>
            <person name="Paull R.E."/>
            <person name="Yu Q."/>
        </authorList>
    </citation>
    <scope>NUCLEOTIDE SEQUENCE [LARGE SCALE GENOMIC DNA]</scope>
    <source>
        <strain evidence="3">cv. F153</strain>
    </source>
</reference>
<dbReference type="SUPFAM" id="SSF48371">
    <property type="entry name" value="ARM repeat"/>
    <property type="match status" value="1"/>
</dbReference>
<feature type="compositionally biased region" description="Basic and acidic residues" evidence="2">
    <location>
        <begin position="2103"/>
        <end position="2116"/>
    </location>
</feature>
<dbReference type="Pfam" id="PF20210">
    <property type="entry name" value="Laa1_Sip1_HTR5"/>
    <property type="match status" value="1"/>
</dbReference>
<organism evidence="3 4">
    <name type="scientific">Ananas comosus</name>
    <name type="common">Pineapple</name>
    <name type="synonym">Ananas ananas</name>
    <dbReference type="NCBI Taxonomy" id="4615"/>
    <lineage>
        <taxon>Eukaryota</taxon>
        <taxon>Viridiplantae</taxon>
        <taxon>Streptophyta</taxon>
        <taxon>Embryophyta</taxon>
        <taxon>Tracheophyta</taxon>
        <taxon>Spermatophyta</taxon>
        <taxon>Magnoliopsida</taxon>
        <taxon>Liliopsida</taxon>
        <taxon>Poales</taxon>
        <taxon>Bromeliaceae</taxon>
        <taxon>Bromelioideae</taxon>
        <taxon>Ananas</taxon>
    </lineage>
</organism>
<accession>A0A6P5EZI8</accession>
<dbReference type="GO" id="GO:0005975">
    <property type="term" value="P:carbohydrate metabolic process"/>
    <property type="evidence" value="ECO:0007669"/>
    <property type="project" value="InterPro"/>
</dbReference>
<sequence length="2321" mass="255099">MAKRGADAIPLSRFGVLVAQLESIVASAAQQPPDPLLCFDLLSALVAAIDEEPKESIQLSQRKCEDALYSLLILGARRPVRRLASLAMGMIIAKGDGISIYSRASSLQGWLADSKRSEPLSCAGAAQCLGELYRLFGHRITSGLIETTNIAAKLMKFHEEFVRQEALLLLVNALEGSGGSGAFAAYSEAFRIIVRVGVSDKSFIVRLAAARCLKTFASIGGPGLGITELENSIYCCVKGLEDNVSSVRDAFAEALGALLALAMNPDAQVKRRGKGQQIPAKKMEDGLQKHLILPFIKASGANAKNLRVGLALSWVFFLQVIHLKYHFPDGELQNYALQAMEILQGNGSPDPHTLACVLYILRVGVADQMIEPTKRNFLVLLGQKLESSDCSPPMMVAILRVLSYLLTSLGEVPAEFKVILDDTIVSSLSHSSLHVRVEAALTLRALAEVDPTCVGGLISYGVATLQALRESVSFDKGNNLQLELNSLHGQATILAALVAISPKLLLGYPSRLPKSVFEVSKKMLSVFSRNPVAAIVEREASWLLLASLIASMPKEELEDQVFDVLLLWAGPFAGTVESYLRHIQDWISELRVLSVALEALTAFIRSFISSTVPSVNGGILLHPVLAYLSGALSIRSSLSSKQLPNIKPALDLFTTRILMAYQSIFDPMAYISEHAQILQICSSPFSDPSGFEESSCLRFLLDKRDACLGPWKPGRDWFEDELRAFDGSKDGILPCVWDKEVCSFPQPESISKMLVNQMLLSFGTIFACQDNDGKLLLLKQIDQCLKAVKKQSWYRNCITNACVGLLSGLKAVLSLRPQSLSTEILSSIQSMFQCVLAETDISGAQRRAASEGLGLLARVGNDVFTARMTRSLLGELVAAIDPNYIGGIALTLGCIHRSAGGMALSTLVPATVNSVSQLCKSTNSGIQLWSLHALLLTIEAAGLSFVSQVQATLFLAMEILLSDENGYLDLRQEIGHLINAIVAVLGPELSPGSTFFSRCKSAIAEISSCKETATLVESVRFTQQLVLFAPQAVPVHSHVESLLPTLSSRQPSLRHLAVSTLRHLIEKDPVALIDEKIEENLFAMLDEETDSEIASLVRTTIDRLLYASSPLCPSRWLATLRNMVIATSVRSLSSSGNEHLNAGSENDTTLYYGEDDENMIASSSGEQKQGPAFKISDFLRRSKHLRYRTRVFAAECLSHLPTAVGTDPAHFDLSLARSRIVKGHNTSNDWLVLNLQELVSLSYQISTGQFEGMQPIGVKLLSIIMDKFGKTPDPEFPGHILLEQYQAQLVSAVRSAISTASGPLLLDAGLELATKILTSSIVGGDRVALNRLFTLISRPLSDIKDLYYPSFAEWVACKIKIRLMTAHASIKCYVFQLLRKQNNVPDEYLQLTPLLANSSTTLGKFWIGILKDYSYICFGLNSKYNYKPFLDGIQSLLVSSKVQKCLDESWPLILQATALDAVPVEFEMDNSVVYDAETLFLSGRSMVKLERSEFQLLWGLSLLVLFQEQETTVNKPVNMLLAHNKFQQCRDILIAGNNDLKPCEIVLPVFLSLTKEVFFSQEFLSPEICRELLEVLIYADCSSSIGISLLVQIIQSCPDDFFEVEAFVLAAMELLSHYLIITFLRNSQDISNGSLLSELSMAAEKMAYRTKYKQYQWKLAASFISISYHTFKEASTDLCLLKLISFLQNIAPFLRKCFKESELNDEHTHQKAVLEAWTSMLAFVSKDCIRKLCSLENKMSSSYKLLAKILVFCLEEAISLSKLIHEAENLRRKETTGNSFMFAIFNQCTECVHNTIHETNIEVQKIGLHVLKTVAQKELAEGSHKKNSSFLFFAGEILEDVFLLTQNTLKSTSRESITIIDECLRLLFLIHTLGQETKCQQAVAMLLLDALLMAFSLSRESNSKDLIEVNTITRRLVSHLVQIPSAATQIKDVMLSVPVTRRQQLQDMIRASVTQGQTTMQANFGVQSETKAVGEKPQEIQGRKEEKDENDDNDEDDDWDAFQSLPADNTPTADSATIADSSPVDDNSSSSPYHSNMSYFGDYEEVADAKETATGVDEKAAIATSVDKTDLKEPSPPKYSDSNEILESGGNIQEISNVNVCSESKDRTTASHHVDDATESFDQLLQDDEQQFEVKQEIHDDAALKPDDEEPLEEEQETHDDVSLISKCGGDGAESQSNDILASAKDNEEESNDPLPSNMGSEESVLDPNVKLNEETDDLIGGELERKCDEGEFGGQFSNEIVSSKDQEDCTNDHFLNQGNGDEPESKCEGDISGPSSNSPSSPNDISKGPSNSPRSPTEVVDAGGAQLVENKESKYEHESQ</sequence>
<feature type="compositionally biased region" description="Basic and acidic residues" evidence="2">
    <location>
        <begin position="2243"/>
        <end position="2252"/>
    </location>
</feature>
<feature type="region of interest" description="Disordered" evidence="2">
    <location>
        <begin position="2103"/>
        <end position="2321"/>
    </location>
</feature>
<dbReference type="GeneID" id="109710629"/>
<reference evidence="4" key="2">
    <citation type="submission" date="2025-08" db="UniProtKB">
        <authorList>
            <consortium name="RefSeq"/>
        </authorList>
    </citation>
    <scope>IDENTIFICATION</scope>
    <source>
        <tissue evidence="4">Leaf</tissue>
    </source>
</reference>
<feature type="compositionally biased region" description="Polar residues" evidence="2">
    <location>
        <begin position="2080"/>
        <end position="2091"/>
    </location>
</feature>
<feature type="region of interest" description="Disordered" evidence="2">
    <location>
        <begin position="1962"/>
        <end position="2038"/>
    </location>
</feature>
<dbReference type="InterPro" id="IPR044218">
    <property type="entry name" value="SWEETIE"/>
</dbReference>
<dbReference type="Gene3D" id="1.25.10.10">
    <property type="entry name" value="Leucine-rich Repeat Variant"/>
    <property type="match status" value="2"/>
</dbReference>
<feature type="compositionally biased region" description="Low complexity" evidence="2">
    <location>
        <begin position="2271"/>
        <end position="2287"/>
    </location>
</feature>
<feature type="compositionally biased region" description="Basic and acidic residues" evidence="2">
    <location>
        <begin position="2132"/>
        <end position="2146"/>
    </location>
</feature>
<dbReference type="PANTHER" id="PTHR46975:SF2">
    <property type="entry name" value="PROTEIN SWEETIE"/>
    <property type="match status" value="1"/>
</dbReference>
<feature type="region of interest" description="Disordered" evidence="2">
    <location>
        <begin position="2065"/>
        <end position="2091"/>
    </location>
</feature>
<feature type="compositionally biased region" description="Low complexity" evidence="2">
    <location>
        <begin position="2020"/>
        <end position="2038"/>
    </location>
</feature>
<gene>
    <name evidence="4" type="primary">LOC109710629</name>
</gene>
<evidence type="ECO:0000256" key="1">
    <source>
        <dbReference type="ARBA" id="ARBA00008304"/>
    </source>
</evidence>
<dbReference type="PANTHER" id="PTHR46975">
    <property type="entry name" value="PROTEIN SWEETIE"/>
    <property type="match status" value="1"/>
</dbReference>
<dbReference type="InterPro" id="IPR011989">
    <property type="entry name" value="ARM-like"/>
</dbReference>
<feature type="compositionally biased region" description="Basic and acidic residues" evidence="2">
    <location>
        <begin position="1972"/>
        <end position="1987"/>
    </location>
</feature>
<evidence type="ECO:0000256" key="2">
    <source>
        <dbReference type="SAM" id="MobiDB-lite"/>
    </source>
</evidence>
<comment type="similarity">
    <text evidence="1">Belongs to the HEATR5 family.</text>
</comment>
<evidence type="ECO:0000313" key="4">
    <source>
        <dbReference type="RefSeq" id="XP_020088937.1"/>
    </source>
</evidence>
<protein>
    <submittedName>
        <fullName evidence="4">HEAT repeat-containing protein 5B isoform X1</fullName>
    </submittedName>
</protein>
<proteinExistence type="inferred from homology"/>
<evidence type="ECO:0000313" key="3">
    <source>
        <dbReference type="Proteomes" id="UP000515123"/>
    </source>
</evidence>
<dbReference type="InterPro" id="IPR016024">
    <property type="entry name" value="ARM-type_fold"/>
</dbReference>
<feature type="compositionally biased region" description="Polar residues" evidence="2">
    <location>
        <begin position="2006"/>
        <end position="2019"/>
    </location>
</feature>
<dbReference type="InterPro" id="IPR046837">
    <property type="entry name" value="Laa1/Sip1/HEATR5-like_HEAT"/>
</dbReference>